<dbReference type="Proteomes" id="UP001448207">
    <property type="component" value="Unassembled WGS sequence"/>
</dbReference>
<dbReference type="InterPro" id="IPR038286">
    <property type="entry name" value="IPK_sf"/>
</dbReference>
<evidence type="ECO:0000313" key="7">
    <source>
        <dbReference type="Proteomes" id="UP001448207"/>
    </source>
</evidence>
<feature type="compositionally biased region" description="Low complexity" evidence="5">
    <location>
        <begin position="194"/>
        <end position="214"/>
    </location>
</feature>
<proteinExistence type="inferred from homology"/>
<feature type="compositionally biased region" description="Polar residues" evidence="5">
    <location>
        <begin position="1"/>
        <end position="10"/>
    </location>
</feature>
<feature type="compositionally biased region" description="Pro residues" evidence="5">
    <location>
        <begin position="184"/>
        <end position="193"/>
    </location>
</feature>
<dbReference type="Gene3D" id="3.30.470.160">
    <property type="entry name" value="Inositol polyphosphate kinase"/>
    <property type="match status" value="1"/>
</dbReference>
<dbReference type="EMBL" id="JBCLYO010000039">
    <property type="protein sequence ID" value="KAL0074932.1"/>
    <property type="molecule type" value="Genomic_DNA"/>
</dbReference>
<feature type="compositionally biased region" description="Polar residues" evidence="5">
    <location>
        <begin position="347"/>
        <end position="357"/>
    </location>
</feature>
<protein>
    <recommendedName>
        <fullName evidence="4">Kinase</fullName>
        <ecNumber evidence="4">2.7.-.-</ecNumber>
    </recommendedName>
</protein>
<evidence type="ECO:0000313" key="6">
    <source>
        <dbReference type="EMBL" id="KAL0074932.1"/>
    </source>
</evidence>
<dbReference type="PANTHER" id="PTHR12400">
    <property type="entry name" value="INOSITOL POLYPHOSPHATE KINASE"/>
    <property type="match status" value="1"/>
</dbReference>
<evidence type="ECO:0000256" key="4">
    <source>
        <dbReference type="RuleBase" id="RU363090"/>
    </source>
</evidence>
<sequence length="650" mass="73609">MNNHSMQECNISDYEDNDSNGGDWDDRYESSSSDSDEWTPNSDSYSSYFDPTQITSSLPLLPFTNQVGGHASFFRFSKRAICKPVSPEEQHFYEHLEEHHSELVPFTSQYLGVLNVTYRSSGQTVVPEVVFEKNSHLLRDWRACHRQHPPSPPLPPSTPLRTPSSTHSLPLPSHHYTNSSTYPHPSPPPPPPSSFTSNLNSTTSTSTSSATFTSTSKFNSKSLSLFPDSQLYFASKFDDSNRTKKFHEQVLREVFSPKALRKRLSQVNRWKRRPGSSNSISVSTSTSTSTSPDHVIRHPHSYSFSGRINPTEPEKQKQDQLERWEQSLAQGGSSAPSLGRPYKQISRPLSSAYSSPCTKSLEDDEIFSMDDLVEPRHESPPARLQTPPPPLKSTSTTNESSWSVRVLERDILIEDLTDGVQKPCVLDLKMGTRQYGVYATRDKMRSQTLKCESSTSKTLGVRVCGMQVYNQPSQSFKFQDKYFGRSLKTANQFRDALERYLDNGQGCQIHHIPFVIRRLIALAKIVKQLVDYRFYASSLLMIYDGQNPQRPMDLRIIDFARCVSAEDVRLHSEEFTFPPRHKGPDNGYLLGLKTLVVCFELIYNEHHGANIINTTATDDHDLTSSTTATLNVDKSVFDDIVECHETPFYF</sequence>
<reference evidence="6 7" key="1">
    <citation type="submission" date="2024-04" db="EMBL/GenBank/DDBJ databases">
        <title>Symmetric and asymmetric DNA N6-adenine methylation regulates different biological responses in Mucorales.</title>
        <authorList>
            <consortium name="Lawrence Berkeley National Laboratory"/>
            <person name="Lax C."/>
            <person name="Mondo S.J."/>
            <person name="Osorio-Concepcion M."/>
            <person name="Muszewska A."/>
            <person name="Corrochano-Luque M."/>
            <person name="Gutierrez G."/>
            <person name="Riley R."/>
            <person name="Lipzen A."/>
            <person name="Guo J."/>
            <person name="Hundley H."/>
            <person name="Amirebrahimi M."/>
            <person name="Ng V."/>
            <person name="Lorenzo-Gutierrez D."/>
            <person name="Binder U."/>
            <person name="Yang J."/>
            <person name="Song Y."/>
            <person name="Canovas D."/>
            <person name="Navarro E."/>
            <person name="Freitag M."/>
            <person name="Gabaldon T."/>
            <person name="Grigoriev I.V."/>
            <person name="Corrochano L.M."/>
            <person name="Nicolas F.E."/>
            <person name="Garre V."/>
        </authorList>
    </citation>
    <scope>NUCLEOTIDE SEQUENCE [LARGE SCALE GENOMIC DNA]</scope>
    <source>
        <strain evidence="6 7">L51</strain>
    </source>
</reference>
<evidence type="ECO:0000256" key="5">
    <source>
        <dbReference type="SAM" id="MobiDB-lite"/>
    </source>
</evidence>
<organism evidence="6 7">
    <name type="scientific">Phycomyces blakesleeanus</name>
    <dbReference type="NCBI Taxonomy" id="4837"/>
    <lineage>
        <taxon>Eukaryota</taxon>
        <taxon>Fungi</taxon>
        <taxon>Fungi incertae sedis</taxon>
        <taxon>Mucoromycota</taxon>
        <taxon>Mucoromycotina</taxon>
        <taxon>Mucoromycetes</taxon>
        <taxon>Mucorales</taxon>
        <taxon>Phycomycetaceae</taxon>
        <taxon>Phycomyces</taxon>
    </lineage>
</organism>
<feature type="region of interest" description="Disordered" evidence="5">
    <location>
        <begin position="144"/>
        <end position="214"/>
    </location>
</feature>
<name>A0ABR3AHQ9_PHYBL</name>
<dbReference type="SUPFAM" id="SSF56104">
    <property type="entry name" value="SAICAR synthase-like"/>
    <property type="match status" value="1"/>
</dbReference>
<dbReference type="EC" id="2.7.-.-" evidence="4"/>
<feature type="region of interest" description="Disordered" evidence="5">
    <location>
        <begin position="266"/>
        <end position="357"/>
    </location>
</feature>
<keyword evidence="3 4" id="KW-0418">Kinase</keyword>
<dbReference type="InterPro" id="IPR005522">
    <property type="entry name" value="IPK"/>
</dbReference>
<feature type="compositionally biased region" description="Pro residues" evidence="5">
    <location>
        <begin position="149"/>
        <end position="158"/>
    </location>
</feature>
<feature type="compositionally biased region" description="Low complexity" evidence="5">
    <location>
        <begin position="276"/>
        <end position="291"/>
    </location>
</feature>
<comment type="caution">
    <text evidence="6">The sequence shown here is derived from an EMBL/GenBank/DDBJ whole genome shotgun (WGS) entry which is preliminary data.</text>
</comment>
<feature type="region of interest" description="Disordered" evidence="5">
    <location>
        <begin position="375"/>
        <end position="399"/>
    </location>
</feature>
<evidence type="ECO:0000256" key="1">
    <source>
        <dbReference type="ARBA" id="ARBA00007374"/>
    </source>
</evidence>
<dbReference type="Pfam" id="PF03770">
    <property type="entry name" value="IPK"/>
    <property type="match status" value="1"/>
</dbReference>
<gene>
    <name evidence="6" type="ORF">J3Q64DRAFT_1776722</name>
</gene>
<evidence type="ECO:0000256" key="3">
    <source>
        <dbReference type="ARBA" id="ARBA00022777"/>
    </source>
</evidence>
<feature type="compositionally biased region" description="Low complexity" evidence="5">
    <location>
        <begin position="159"/>
        <end position="183"/>
    </location>
</feature>
<comment type="similarity">
    <text evidence="1 4">Belongs to the inositol phosphokinase (IPK) family.</text>
</comment>
<feature type="region of interest" description="Disordered" evidence="5">
    <location>
        <begin position="1"/>
        <end position="44"/>
    </location>
</feature>
<keyword evidence="2 4" id="KW-0808">Transferase</keyword>
<accession>A0ABR3AHQ9</accession>
<feature type="compositionally biased region" description="Polar residues" evidence="5">
    <location>
        <begin position="327"/>
        <end position="336"/>
    </location>
</feature>
<dbReference type="PANTHER" id="PTHR12400:SF21">
    <property type="entry name" value="KINASE"/>
    <property type="match status" value="1"/>
</dbReference>
<keyword evidence="7" id="KW-1185">Reference proteome</keyword>
<evidence type="ECO:0000256" key="2">
    <source>
        <dbReference type="ARBA" id="ARBA00022679"/>
    </source>
</evidence>
<feature type="compositionally biased region" description="Basic and acidic residues" evidence="5">
    <location>
        <begin position="312"/>
        <end position="325"/>
    </location>
</feature>